<evidence type="ECO:0000256" key="2">
    <source>
        <dbReference type="ARBA" id="ARBA00022553"/>
    </source>
</evidence>
<dbReference type="InterPro" id="IPR020845">
    <property type="entry name" value="AMP-binding_CS"/>
</dbReference>
<dbReference type="Gene3D" id="3.40.50.720">
    <property type="entry name" value="NAD(P)-binding Rossmann-like Domain"/>
    <property type="match status" value="1"/>
</dbReference>
<evidence type="ECO:0000313" key="8">
    <source>
        <dbReference type="EMBL" id="WUM20755.1"/>
    </source>
</evidence>
<keyword evidence="3 5" id="KW-0547">Nucleotide-binding</keyword>
<feature type="compositionally biased region" description="Basic and acidic residues" evidence="6">
    <location>
        <begin position="13"/>
        <end position="31"/>
    </location>
</feature>
<feature type="binding site" evidence="5">
    <location>
        <position position="965"/>
    </location>
    <ligand>
        <name>NADP(+)</name>
        <dbReference type="ChEBI" id="CHEBI:58349"/>
    </ligand>
</feature>
<evidence type="ECO:0000256" key="4">
    <source>
        <dbReference type="ARBA" id="ARBA00022840"/>
    </source>
</evidence>
<protein>
    <recommendedName>
        <fullName evidence="5">Carboxylic acid reductase</fullName>
        <shortName evidence="5">CAR</shortName>
        <ecNumber evidence="5">1.2.1.-</ecNumber>
    </recommendedName>
    <alternativeName>
        <fullName evidence="5">ATP/NADPH-dependent carboxylic acid reductase</fullName>
    </alternativeName>
</protein>
<dbReference type="InterPro" id="IPR000873">
    <property type="entry name" value="AMP-dep_synth/lig_dom"/>
</dbReference>
<comment type="caution">
    <text evidence="5">Lacks conserved residue(s) required for the propagation of feature annotation.</text>
</comment>
<feature type="binding site" evidence="5">
    <location>
        <begin position="426"/>
        <end position="427"/>
    </location>
    <ligand>
        <name>AMP</name>
        <dbReference type="ChEBI" id="CHEBI:456215"/>
    </ligand>
</feature>
<feature type="binding site" evidence="5">
    <location>
        <position position="431"/>
    </location>
    <ligand>
        <name>AMP</name>
        <dbReference type="ChEBI" id="CHEBI:456215"/>
    </ligand>
</feature>
<dbReference type="PANTHER" id="PTHR43272">
    <property type="entry name" value="LONG-CHAIN-FATTY-ACID--COA LIGASE"/>
    <property type="match status" value="1"/>
</dbReference>
<accession>A0AAU4K3W1</accession>
<organism evidence="8 9">
    <name type="scientific">Williamsia herbipolensis</name>
    <dbReference type="NCBI Taxonomy" id="1603258"/>
    <lineage>
        <taxon>Bacteria</taxon>
        <taxon>Bacillati</taxon>
        <taxon>Actinomycetota</taxon>
        <taxon>Actinomycetes</taxon>
        <taxon>Mycobacteriales</taxon>
        <taxon>Nocardiaceae</taxon>
        <taxon>Williamsia</taxon>
    </lineage>
</organism>
<dbReference type="KEGG" id="whr:OG579_02675"/>
<feature type="modified residue" description="O-(pantetheine 4'-phosphoryl)serine" evidence="5">
    <location>
        <position position="698"/>
    </location>
</feature>
<proteinExistence type="inferred from homology"/>
<dbReference type="InterPro" id="IPR036291">
    <property type="entry name" value="NAD(P)-bd_dom_sf"/>
</dbReference>
<feature type="binding site" evidence="5">
    <location>
        <position position="626"/>
    </location>
    <ligand>
        <name>AMP</name>
        <dbReference type="ChEBI" id="CHEBI:456215"/>
    </ligand>
</feature>
<comment type="domain">
    <text evidence="5">The N-terminal domain likely catalyzes substrate activation by formation of an initial acyl-AMP intermediate, the central region contains the phosphopantetheine attachment site, and the C-terminal domain catalyzes the reduction by NADPH of the intermediate thioester formed from the attack of the phosphopantetheine thiol at the carbonyl carbon of acyl-AMP.</text>
</comment>
<dbReference type="CDD" id="cd05235">
    <property type="entry name" value="SDR_e1"/>
    <property type="match status" value="1"/>
</dbReference>
<reference evidence="8 9" key="1">
    <citation type="submission" date="2022-10" db="EMBL/GenBank/DDBJ databases">
        <title>The complete genomes of actinobacterial strains from the NBC collection.</title>
        <authorList>
            <person name="Joergensen T.S."/>
            <person name="Alvarez Arevalo M."/>
            <person name="Sterndorff E.B."/>
            <person name="Faurdal D."/>
            <person name="Vuksanovic O."/>
            <person name="Mourched A.-S."/>
            <person name="Charusanti P."/>
            <person name="Shaw S."/>
            <person name="Blin K."/>
            <person name="Weber T."/>
        </authorList>
    </citation>
    <scope>NUCLEOTIDE SEQUENCE [LARGE SCALE GENOMIC DNA]</scope>
    <source>
        <strain evidence="8 9">NBC_00319</strain>
    </source>
</reference>
<keyword evidence="9" id="KW-1185">Reference proteome</keyword>
<dbReference type="GO" id="GO:0016020">
    <property type="term" value="C:membrane"/>
    <property type="evidence" value="ECO:0007669"/>
    <property type="project" value="TreeGrafter"/>
</dbReference>
<dbReference type="HAMAP" id="MF_02247">
    <property type="entry name" value="Carbox_acid_reduct"/>
    <property type="match status" value="1"/>
</dbReference>
<feature type="domain" description="Carrier" evidence="7">
    <location>
        <begin position="663"/>
        <end position="739"/>
    </location>
</feature>
<dbReference type="InterPro" id="IPR042099">
    <property type="entry name" value="ANL_N_sf"/>
</dbReference>
<feature type="binding site" evidence="5">
    <location>
        <position position="823"/>
    </location>
    <ligand>
        <name>NADP(+)</name>
        <dbReference type="ChEBI" id="CHEBI:58349"/>
    </ligand>
</feature>
<evidence type="ECO:0000256" key="5">
    <source>
        <dbReference type="HAMAP-Rule" id="MF_02247"/>
    </source>
</evidence>
<comment type="similarity">
    <text evidence="5">Belongs to the ATP-dependent AMP-binding enzyme family. Carboxylic acid reductase subfamily.</text>
</comment>
<dbReference type="Gene3D" id="3.40.50.12780">
    <property type="entry name" value="N-terminal domain of ligase-like"/>
    <property type="match status" value="1"/>
</dbReference>
<dbReference type="InterPro" id="IPR013120">
    <property type="entry name" value="FAR_NAD-bd"/>
</dbReference>
<comment type="function">
    <text evidence="5">Catalyzes the ATP- and NADPH-dependent reduction of carboxylic acids to the corresponding aldehydes.</text>
</comment>
<dbReference type="CDD" id="cd17632">
    <property type="entry name" value="AFD_CAR-like"/>
    <property type="match status" value="1"/>
</dbReference>
<dbReference type="SUPFAM" id="SSF51735">
    <property type="entry name" value="NAD(P)-binding Rossmann-fold domains"/>
    <property type="match status" value="1"/>
</dbReference>
<dbReference type="AlphaFoldDB" id="A0AAU4K3W1"/>
<feature type="binding site" evidence="5">
    <location>
        <position position="525"/>
    </location>
    <ligand>
        <name>AMP</name>
        <dbReference type="ChEBI" id="CHEBI:456215"/>
    </ligand>
</feature>
<feature type="binding site" evidence="5">
    <location>
        <position position="833"/>
    </location>
    <ligand>
        <name>NADP(+)</name>
        <dbReference type="ChEBI" id="CHEBI:58349"/>
    </ligand>
</feature>
<dbReference type="InterPro" id="IPR036736">
    <property type="entry name" value="ACP-like_sf"/>
</dbReference>
<dbReference type="EC" id="1.2.1.-" evidence="5"/>
<dbReference type="PANTHER" id="PTHR43272:SF33">
    <property type="entry name" value="AMP-BINDING DOMAIN-CONTAINING PROTEIN-RELATED"/>
    <property type="match status" value="1"/>
</dbReference>
<feature type="binding site" evidence="5">
    <location>
        <position position="504"/>
    </location>
    <ligand>
        <name>AMP</name>
        <dbReference type="ChEBI" id="CHEBI:456215"/>
    </ligand>
</feature>
<dbReference type="RefSeq" id="WP_328857975.1">
    <property type="nucleotide sequence ID" value="NZ_CP108021.1"/>
</dbReference>
<keyword evidence="1 5" id="KW-0596">Phosphopantetheine</keyword>
<feature type="binding site" evidence="5">
    <location>
        <position position="992"/>
    </location>
    <ligand>
        <name>NADP(+)</name>
        <dbReference type="ChEBI" id="CHEBI:58349"/>
    </ligand>
</feature>
<evidence type="ECO:0000256" key="3">
    <source>
        <dbReference type="ARBA" id="ARBA00022741"/>
    </source>
</evidence>
<feature type="binding site" evidence="5">
    <location>
        <position position="309"/>
    </location>
    <ligand>
        <name>AMP</name>
        <dbReference type="ChEBI" id="CHEBI:456215"/>
    </ligand>
</feature>
<feature type="binding site" evidence="5">
    <location>
        <position position="929"/>
    </location>
    <ligand>
        <name>NADP(+)</name>
        <dbReference type="ChEBI" id="CHEBI:58349"/>
    </ligand>
</feature>
<evidence type="ECO:0000313" key="9">
    <source>
        <dbReference type="Proteomes" id="UP001432128"/>
    </source>
</evidence>
<keyword evidence="5" id="KW-0521">NADP</keyword>
<dbReference type="InterPro" id="IPR010080">
    <property type="entry name" value="Thioester_reductase-like_dom"/>
</dbReference>
<evidence type="ECO:0000256" key="6">
    <source>
        <dbReference type="SAM" id="MobiDB-lite"/>
    </source>
</evidence>
<gene>
    <name evidence="5" type="primary">car</name>
    <name evidence="8" type="ORF">OG579_02675</name>
</gene>
<dbReference type="NCBIfam" id="TIGR01746">
    <property type="entry name" value="Thioester-redct"/>
    <property type="match status" value="1"/>
</dbReference>
<dbReference type="NCBIfam" id="NF041592">
    <property type="entry name" value="carboxyl_red"/>
    <property type="match status" value="1"/>
</dbReference>
<dbReference type="GO" id="GO:0050661">
    <property type="term" value="F:NADP binding"/>
    <property type="evidence" value="ECO:0007669"/>
    <property type="project" value="UniProtKB-UniRule"/>
</dbReference>
<feature type="region of interest" description="Disordered" evidence="6">
    <location>
        <begin position="1"/>
        <end position="49"/>
    </location>
</feature>
<keyword evidence="4 5" id="KW-0067">ATP-binding</keyword>
<dbReference type="GO" id="GO:0004467">
    <property type="term" value="F:long-chain fatty acid-CoA ligase activity"/>
    <property type="evidence" value="ECO:0007669"/>
    <property type="project" value="TreeGrafter"/>
</dbReference>
<evidence type="ECO:0000259" key="7">
    <source>
        <dbReference type="PROSITE" id="PS50075"/>
    </source>
</evidence>
<feature type="binding site" evidence="5">
    <location>
        <begin position="516"/>
        <end position="519"/>
    </location>
    <ligand>
        <name>AMP</name>
        <dbReference type="ChEBI" id="CHEBI:456215"/>
    </ligand>
</feature>
<comment type="cofactor">
    <cofactor evidence="5">
        <name>pantetheine 4'-phosphate</name>
        <dbReference type="ChEBI" id="CHEBI:47942"/>
    </cofactor>
    <text evidence="5">Binds 1 phosphopantetheine covalently.</text>
</comment>
<dbReference type="InterPro" id="IPR046407">
    <property type="entry name" value="CAR"/>
</dbReference>
<dbReference type="Proteomes" id="UP001432128">
    <property type="component" value="Chromosome"/>
</dbReference>
<name>A0AAU4K3W1_9NOCA</name>
<dbReference type="SUPFAM" id="SSF56801">
    <property type="entry name" value="Acetyl-CoA synthetase-like"/>
    <property type="match status" value="1"/>
</dbReference>
<feature type="binding site" evidence="5">
    <location>
        <position position="969"/>
    </location>
    <ligand>
        <name>NADP(+)</name>
        <dbReference type="ChEBI" id="CHEBI:58349"/>
    </ligand>
</feature>
<keyword evidence="5" id="KW-0560">Oxidoreductase</keyword>
<dbReference type="GO" id="GO:0016620">
    <property type="term" value="F:oxidoreductase activity, acting on the aldehyde or oxo group of donors, NAD or NADP as acceptor"/>
    <property type="evidence" value="ECO:0007669"/>
    <property type="project" value="UniProtKB-UniRule"/>
</dbReference>
<dbReference type="InterPro" id="IPR009081">
    <property type="entry name" value="PP-bd_ACP"/>
</dbReference>
<feature type="binding site" evidence="5">
    <location>
        <position position="405"/>
    </location>
    <ligand>
        <name>AMP</name>
        <dbReference type="ChEBI" id="CHEBI:456215"/>
    </ligand>
</feature>
<sequence length="1188" mass="127398">MSTPTQDDTADTPSRDELDAHVAERLRRLTENDPQVAAALPNPDLSGSHDTDTPLAVVISTVLQAYADRPALGTRATETTTDASTGRTTRTLVPRFDTVTYGELGDRIAAVAAGWAEFVRPGQFVATLGFTSVDYAVIDLACAHLGAVSVPLQTSATPAALAPIIAETEPTVFAVSIDHLADAVELITTGFAPSRLVVFDNFTDDDDHRDLIAQARERLSGTDTAFETLADIVDRGRTAPAVPAFGTPESGAQDTWADALATLIYTSGSTGTPKGAMYPTRNVARLWTTFWFDTGEIPEISVNYMPMSHVAGRAVLAKTLGSGGTAYFVAASDLSTLLEDLALVRPTALMLVPRVCDMIFQRFRSEVDHRLDADATDVGAVEDTVKVELREELLGGRVLSAMCGTAPLAPEMAEFITTCADVPLVDGYGSTEAGPVLINGVVNQPPVTEYKLIDVPELGYHTSDTPYPRGELVLKSDSMFPGYYKRDAVTAEVFDDDGFYLTGDIMAETEPGHLVYLDRRKNVLKLSQGEFVAVSRLESIFVTADGVAQIFVYGNSSRAFLLAVVVPTDEVSAEIDSDAALRTRLLDAIGESARGAGLNSYEIPRDIIVERSPFTREAGLLSGVGKLLRPALTEHYRDRLEALYTQLADGQNDELRDLRRHGGDRPVLETVTRAAMATVGGSGQVEGSVRFSDLGGDSLSALTFSNLLTDIFDVEIPVGVLMSAATDLSAIAEHIERARAGAVRPTFTSVHGKGATEVFAEQLTLDKFIDAETLSAAPSLPRAPEKPGTVLLTGANGYLGRFLCLEWLERLDASDGRLVCIIRGRDAEDARARLESAFDSGDPELLARFRELAGRRLEVLAGDIADTDLGLDASTWQRLADEVDLIVHPAALVNHVLPYDQLFGPNVVGTAELIALALTSRVKPITYLSTVGVAADGGPSILDEDLDIRSASARRAVDETYANGYGNSKWAGEVLLREAHDLCELPVAVFRSDMILAHSTFGGQLNVPDMFTRLVLSVMASGVAPGSFYRSDDGSTDRPRAHYDGLPADFTATAITDLGSSVHKGYETYNVVNPHDDGISLDTVVDWLIDSGVAVTRIDDYTSWIARFETSIRALPEAQRRASLLPLLHAFAEPDVAIAGSAIPSRRFAAAVAEARIGDNGEIPHLSAELIAKYVADLRSLGLVDAAR</sequence>
<dbReference type="Pfam" id="PF00550">
    <property type="entry name" value="PP-binding"/>
    <property type="match status" value="1"/>
</dbReference>
<dbReference type="Pfam" id="PF00501">
    <property type="entry name" value="AMP-binding"/>
    <property type="match status" value="1"/>
</dbReference>
<dbReference type="PROSITE" id="PS50075">
    <property type="entry name" value="CARRIER"/>
    <property type="match status" value="1"/>
</dbReference>
<dbReference type="GO" id="GO:0005524">
    <property type="term" value="F:ATP binding"/>
    <property type="evidence" value="ECO:0007669"/>
    <property type="project" value="UniProtKB-UniRule"/>
</dbReference>
<feature type="binding site" evidence="5">
    <location>
        <begin position="889"/>
        <end position="891"/>
    </location>
    <ligand>
        <name>NADP(+)</name>
        <dbReference type="ChEBI" id="CHEBI:58349"/>
    </ligand>
</feature>
<comment type="catalytic activity">
    <reaction evidence="5">
        <text>a carboxylate + ATP + NADPH + H(+) = an aldehyde + AMP + diphosphate + NADP(+)</text>
        <dbReference type="Rhea" id="RHEA:50916"/>
        <dbReference type="ChEBI" id="CHEBI:15378"/>
        <dbReference type="ChEBI" id="CHEBI:17478"/>
        <dbReference type="ChEBI" id="CHEBI:29067"/>
        <dbReference type="ChEBI" id="CHEBI:30616"/>
        <dbReference type="ChEBI" id="CHEBI:33019"/>
        <dbReference type="ChEBI" id="CHEBI:57783"/>
        <dbReference type="ChEBI" id="CHEBI:58349"/>
        <dbReference type="ChEBI" id="CHEBI:456215"/>
    </reaction>
</comment>
<dbReference type="PROSITE" id="PS00455">
    <property type="entry name" value="AMP_BINDING"/>
    <property type="match status" value="1"/>
</dbReference>
<dbReference type="Pfam" id="PF07993">
    <property type="entry name" value="NAD_binding_4"/>
    <property type="match status" value="1"/>
</dbReference>
<dbReference type="Gene3D" id="1.10.1200.10">
    <property type="entry name" value="ACP-like"/>
    <property type="match status" value="1"/>
</dbReference>
<dbReference type="EMBL" id="CP108021">
    <property type="protein sequence ID" value="WUM20755.1"/>
    <property type="molecule type" value="Genomic_DNA"/>
</dbReference>
<feature type="binding site" evidence="5">
    <location>
        <begin position="796"/>
        <end position="799"/>
    </location>
    <ligand>
        <name>NADP(+)</name>
        <dbReference type="ChEBI" id="CHEBI:58349"/>
    </ligand>
</feature>
<evidence type="ECO:0000256" key="1">
    <source>
        <dbReference type="ARBA" id="ARBA00022450"/>
    </source>
</evidence>
<keyword evidence="2 5" id="KW-0597">Phosphoprotein</keyword>
<dbReference type="SUPFAM" id="SSF47336">
    <property type="entry name" value="ACP-like"/>
    <property type="match status" value="1"/>
</dbReference>
<dbReference type="GO" id="GO:0031177">
    <property type="term" value="F:phosphopantetheine binding"/>
    <property type="evidence" value="ECO:0007669"/>
    <property type="project" value="UniProtKB-UniRule"/>
</dbReference>